<evidence type="ECO:0000313" key="2">
    <source>
        <dbReference type="EMBL" id="EGW20386.1"/>
    </source>
</evidence>
<dbReference type="AlphaFoldDB" id="G3IZL4"/>
<evidence type="ECO:0000256" key="1">
    <source>
        <dbReference type="ARBA" id="ARBA00022649"/>
    </source>
</evidence>
<accession>G3IZL4</accession>
<dbReference type="EMBL" id="JH109153">
    <property type="protein sequence ID" value="EGW20386.1"/>
    <property type="molecule type" value="Genomic_DNA"/>
</dbReference>
<dbReference type="STRING" id="697282.Mettu_3519"/>
<sequence>MAEINWTAEAERWLWDIYDYIIQDKPDAAANVVSGIYAKAQLLTRFPRNRLSVSQRIRRRYSHLLYGHYRITYLIKSSKRIDILCVFHGSLDIDRFLL</sequence>
<name>G3IZL4_METTV</name>
<gene>
    <name evidence="2" type="ORF">Mettu_3519</name>
</gene>
<reference evidence="2 3" key="1">
    <citation type="submission" date="2011-06" db="EMBL/GenBank/DDBJ databases">
        <title>Genomic sequence of Methylobacter tundripaludum SV96.</title>
        <authorList>
            <consortium name="US DOE Joint Genome Institute"/>
            <person name="Lucas S."/>
            <person name="Han J."/>
            <person name="Lapidus A."/>
            <person name="Cheng J.-F."/>
            <person name="Goodwin L."/>
            <person name="Pitluck S."/>
            <person name="Held B."/>
            <person name="Detter J.C."/>
            <person name="Han C."/>
            <person name="Tapia R."/>
            <person name="Land M."/>
            <person name="Hauser L."/>
            <person name="Kyrpides N."/>
            <person name="Ivanova N."/>
            <person name="Ovchinnikova G."/>
            <person name="Pagani I."/>
            <person name="Klotz M.G."/>
            <person name="Dispirito A.A."/>
            <person name="Murrell J.C."/>
            <person name="Dunfield P."/>
            <person name="Kalyuzhnaya M.G."/>
            <person name="Svenning M."/>
            <person name="Trotsenko Y.A."/>
            <person name="Stein L.Y."/>
            <person name="Woyke T."/>
        </authorList>
    </citation>
    <scope>NUCLEOTIDE SEQUENCE [LARGE SCALE GENOMIC DNA]</scope>
    <source>
        <strain evidence="3">ATCC BAA-1195 / DSM 17260 / SV96</strain>
    </source>
</reference>
<dbReference type="Gene3D" id="3.30.2310.20">
    <property type="entry name" value="RelE-like"/>
    <property type="match status" value="1"/>
</dbReference>
<keyword evidence="1" id="KW-1277">Toxin-antitoxin system</keyword>
<dbReference type="InterPro" id="IPR007712">
    <property type="entry name" value="RelE/ParE_toxin"/>
</dbReference>
<protein>
    <submittedName>
        <fullName evidence="2">Plasmid stabilization system protein</fullName>
    </submittedName>
</protein>
<dbReference type="Pfam" id="PF05016">
    <property type="entry name" value="ParE_toxin"/>
    <property type="match status" value="1"/>
</dbReference>
<keyword evidence="3" id="KW-1185">Reference proteome</keyword>
<dbReference type="Proteomes" id="UP000004664">
    <property type="component" value="Unassembled WGS sequence"/>
</dbReference>
<dbReference type="HOGENOM" id="CLU_3254004_0_0_6"/>
<evidence type="ECO:0000313" key="3">
    <source>
        <dbReference type="Proteomes" id="UP000004664"/>
    </source>
</evidence>
<dbReference type="eggNOG" id="COG3668">
    <property type="taxonomic scope" value="Bacteria"/>
</dbReference>
<organism evidence="2 3">
    <name type="scientific">Methylobacter tundripaludum (strain ATCC BAA-1195 / DSM 17260 / SV96)</name>
    <dbReference type="NCBI Taxonomy" id="697282"/>
    <lineage>
        <taxon>Bacteria</taxon>
        <taxon>Pseudomonadati</taxon>
        <taxon>Pseudomonadota</taxon>
        <taxon>Gammaproteobacteria</taxon>
        <taxon>Methylococcales</taxon>
        <taxon>Methylococcaceae</taxon>
        <taxon>Methylobacter</taxon>
    </lineage>
</organism>
<dbReference type="InterPro" id="IPR035093">
    <property type="entry name" value="RelE/ParE_toxin_dom_sf"/>
</dbReference>
<proteinExistence type="predicted"/>